<organism evidence="2 3">
    <name type="scientific">Mycena metata</name>
    <dbReference type="NCBI Taxonomy" id="1033252"/>
    <lineage>
        <taxon>Eukaryota</taxon>
        <taxon>Fungi</taxon>
        <taxon>Dikarya</taxon>
        <taxon>Basidiomycota</taxon>
        <taxon>Agaricomycotina</taxon>
        <taxon>Agaricomycetes</taxon>
        <taxon>Agaricomycetidae</taxon>
        <taxon>Agaricales</taxon>
        <taxon>Marasmiineae</taxon>
        <taxon>Mycenaceae</taxon>
        <taxon>Mycena</taxon>
    </lineage>
</organism>
<dbReference type="PANTHER" id="PTHR35569:SF1">
    <property type="entry name" value="CYANAMIDE HYDRATASE DDI2-RELATED"/>
    <property type="match status" value="1"/>
</dbReference>
<reference evidence="2" key="1">
    <citation type="submission" date="2023-03" db="EMBL/GenBank/DDBJ databases">
        <title>Massive genome expansion in bonnet fungi (Mycena s.s.) driven by repeated elements and novel gene families across ecological guilds.</title>
        <authorList>
            <consortium name="Lawrence Berkeley National Laboratory"/>
            <person name="Harder C.B."/>
            <person name="Miyauchi S."/>
            <person name="Viragh M."/>
            <person name="Kuo A."/>
            <person name="Thoen E."/>
            <person name="Andreopoulos B."/>
            <person name="Lu D."/>
            <person name="Skrede I."/>
            <person name="Drula E."/>
            <person name="Henrissat B."/>
            <person name="Morin E."/>
            <person name="Kohler A."/>
            <person name="Barry K."/>
            <person name="LaButti K."/>
            <person name="Morin E."/>
            <person name="Salamov A."/>
            <person name="Lipzen A."/>
            <person name="Mereny Z."/>
            <person name="Hegedus B."/>
            <person name="Baldrian P."/>
            <person name="Stursova M."/>
            <person name="Weitz H."/>
            <person name="Taylor A."/>
            <person name="Grigoriev I.V."/>
            <person name="Nagy L.G."/>
            <person name="Martin F."/>
            <person name="Kauserud H."/>
        </authorList>
    </citation>
    <scope>NUCLEOTIDE SEQUENCE</scope>
    <source>
        <strain evidence="2">CBHHK182m</strain>
    </source>
</reference>
<feature type="compositionally biased region" description="Basic and acidic residues" evidence="1">
    <location>
        <begin position="224"/>
        <end position="234"/>
    </location>
</feature>
<accession>A0AAD7I5P3</accession>
<evidence type="ECO:0000313" key="3">
    <source>
        <dbReference type="Proteomes" id="UP001215598"/>
    </source>
</evidence>
<gene>
    <name evidence="2" type="ORF">B0H16DRAFT_1466985</name>
</gene>
<dbReference type="Proteomes" id="UP001215598">
    <property type="component" value="Unassembled WGS sequence"/>
</dbReference>
<evidence type="ECO:0008006" key="4">
    <source>
        <dbReference type="Google" id="ProtNLM"/>
    </source>
</evidence>
<dbReference type="PANTHER" id="PTHR35569">
    <property type="entry name" value="CYANAMIDE HYDRATASE DDI2-RELATED"/>
    <property type="match status" value="1"/>
</dbReference>
<proteinExistence type="predicted"/>
<sequence length="234" mass="25772">MTFPQLFDALLSTPSVFAHVVRCFYFALALLYTGFPSGTPGIPQIGFEELSLRVYHTSLLHDVGWSSLPEVVNHPAHEMLFELHSAFVAYDHLHAAVPNVDVSQVGDIVESIVLHTSEWTTCNSSANQFLMALTVDFDAGGFNGSGIVDYTQLFHPQTVAEIERAYPRGDFYNAATAVVSKEFAQKPNCLLSHYPGGLGAFEKDLRVGPIVPGNTTGRRSIRVPQKDPRLHELE</sequence>
<comment type="caution">
    <text evidence="2">The sequence shown here is derived from an EMBL/GenBank/DDBJ whole genome shotgun (WGS) entry which is preliminary data.</text>
</comment>
<name>A0AAD7I5P3_9AGAR</name>
<evidence type="ECO:0000256" key="1">
    <source>
        <dbReference type="SAM" id="MobiDB-lite"/>
    </source>
</evidence>
<feature type="region of interest" description="Disordered" evidence="1">
    <location>
        <begin position="212"/>
        <end position="234"/>
    </location>
</feature>
<keyword evidence="3" id="KW-1185">Reference proteome</keyword>
<dbReference type="EMBL" id="JARKIB010000125">
    <property type="protein sequence ID" value="KAJ7735721.1"/>
    <property type="molecule type" value="Genomic_DNA"/>
</dbReference>
<protein>
    <recommendedName>
        <fullName evidence="4">HD domain-containing protein</fullName>
    </recommendedName>
</protein>
<evidence type="ECO:0000313" key="2">
    <source>
        <dbReference type="EMBL" id="KAJ7735721.1"/>
    </source>
</evidence>
<dbReference type="AlphaFoldDB" id="A0AAD7I5P3"/>